<protein>
    <recommendedName>
        <fullName evidence="3">Homeodomain-like domain-containing protein</fullName>
    </recommendedName>
</protein>
<comment type="caution">
    <text evidence="1">The sequence shown here is derived from an EMBL/GenBank/DDBJ whole genome shotgun (WGS) entry which is preliminary data.</text>
</comment>
<reference evidence="1" key="1">
    <citation type="journal article" date="2014" name="Int. J. Syst. Evol. Microbiol.">
        <title>Complete genome sequence of Corynebacterium casei LMG S-19264T (=DSM 44701T), isolated from a smear-ripened cheese.</title>
        <authorList>
            <consortium name="US DOE Joint Genome Institute (JGI-PGF)"/>
            <person name="Walter F."/>
            <person name="Albersmeier A."/>
            <person name="Kalinowski J."/>
            <person name="Ruckert C."/>
        </authorList>
    </citation>
    <scope>NUCLEOTIDE SEQUENCE</scope>
    <source>
        <strain evidence="1">CGMCC 1.15367</strain>
    </source>
</reference>
<dbReference type="AlphaFoldDB" id="A0A916ZLA7"/>
<dbReference type="Proteomes" id="UP000644699">
    <property type="component" value="Unassembled WGS sequence"/>
</dbReference>
<evidence type="ECO:0008006" key="3">
    <source>
        <dbReference type="Google" id="ProtNLM"/>
    </source>
</evidence>
<dbReference type="RefSeq" id="WP_188908499.1">
    <property type="nucleotide sequence ID" value="NZ_BMIQ01000003.1"/>
</dbReference>
<keyword evidence="2" id="KW-1185">Reference proteome</keyword>
<dbReference type="EMBL" id="BMIQ01000003">
    <property type="protein sequence ID" value="GGE03300.1"/>
    <property type="molecule type" value="Genomic_DNA"/>
</dbReference>
<proteinExistence type="predicted"/>
<reference evidence="1" key="2">
    <citation type="submission" date="2020-09" db="EMBL/GenBank/DDBJ databases">
        <authorList>
            <person name="Sun Q."/>
            <person name="Zhou Y."/>
        </authorList>
    </citation>
    <scope>NUCLEOTIDE SEQUENCE</scope>
    <source>
        <strain evidence="1">CGMCC 1.15367</strain>
    </source>
</reference>
<organism evidence="1 2">
    <name type="scientific">Aureimonas endophytica</name>
    <dbReference type="NCBI Taxonomy" id="2027858"/>
    <lineage>
        <taxon>Bacteria</taxon>
        <taxon>Pseudomonadati</taxon>
        <taxon>Pseudomonadota</taxon>
        <taxon>Alphaproteobacteria</taxon>
        <taxon>Hyphomicrobiales</taxon>
        <taxon>Aurantimonadaceae</taxon>
        <taxon>Aureimonas</taxon>
    </lineage>
</organism>
<gene>
    <name evidence="1" type="ORF">GCM10011390_22700</name>
</gene>
<name>A0A916ZLA7_9HYPH</name>
<evidence type="ECO:0000313" key="1">
    <source>
        <dbReference type="EMBL" id="GGE03300.1"/>
    </source>
</evidence>
<sequence length="79" mass="9145">MTSETQAQTGAVIVRRKFLGWATRRFGLWRERRPTPPDRRLIVAMIDEGWSYDLIQRELGCRVSDIDLALRQTAARDGI</sequence>
<evidence type="ECO:0000313" key="2">
    <source>
        <dbReference type="Proteomes" id="UP000644699"/>
    </source>
</evidence>
<accession>A0A916ZLA7</accession>